<dbReference type="SUPFAM" id="SSF46938">
    <property type="entry name" value="CRAL/TRIO N-terminal domain"/>
    <property type="match status" value="1"/>
</dbReference>
<dbReference type="SMART" id="SM01100">
    <property type="entry name" value="CRAL_TRIO_N"/>
    <property type="match status" value="1"/>
</dbReference>
<reference evidence="3" key="1">
    <citation type="journal article" date="2020" name="bioRxiv">
        <title>Chromosome-level reference genome of the European wasp spider Argiope bruennichi: a resource for studies on range expansion and evolutionary adaptation.</title>
        <authorList>
            <person name="Sheffer M.M."/>
            <person name="Hoppe A."/>
            <person name="Krehenwinkel H."/>
            <person name="Uhl G."/>
            <person name="Kuss A.W."/>
            <person name="Jensen L."/>
            <person name="Jensen C."/>
            <person name="Gillespie R.G."/>
            <person name="Hoff K.J."/>
            <person name="Prost S."/>
        </authorList>
    </citation>
    <scope>NUCLEOTIDE SEQUENCE</scope>
</reference>
<dbReference type="InterPro" id="IPR036273">
    <property type="entry name" value="CRAL/TRIO_N_dom_sf"/>
</dbReference>
<dbReference type="AlphaFoldDB" id="A0A8T0G0Z3"/>
<evidence type="ECO:0000313" key="3">
    <source>
        <dbReference type="EMBL" id="KAF8794833.1"/>
    </source>
</evidence>
<evidence type="ECO:0000313" key="4">
    <source>
        <dbReference type="Proteomes" id="UP000807504"/>
    </source>
</evidence>
<dbReference type="EMBL" id="JABXBU010000002">
    <property type="protein sequence ID" value="KAF8794833.1"/>
    <property type="molecule type" value="Genomic_DNA"/>
</dbReference>
<dbReference type="GO" id="GO:0005737">
    <property type="term" value="C:cytoplasm"/>
    <property type="evidence" value="ECO:0007669"/>
    <property type="project" value="TreeGrafter"/>
</dbReference>
<dbReference type="Proteomes" id="UP000807504">
    <property type="component" value="Unassembled WGS sequence"/>
</dbReference>
<dbReference type="InterPro" id="IPR011074">
    <property type="entry name" value="CRAL/TRIO_N_dom"/>
</dbReference>
<dbReference type="InterPro" id="IPR036598">
    <property type="entry name" value="GOLD_dom_sf"/>
</dbReference>
<dbReference type="CDD" id="cd00170">
    <property type="entry name" value="SEC14"/>
    <property type="match status" value="1"/>
</dbReference>
<dbReference type="Gene3D" id="3.40.525.10">
    <property type="entry name" value="CRAL-TRIO lipid binding domain"/>
    <property type="match status" value="1"/>
</dbReference>
<dbReference type="InterPro" id="IPR001251">
    <property type="entry name" value="CRAL-TRIO_dom"/>
</dbReference>
<accession>A0A8T0G0Z3</accession>
<sequence>MKFPEDISPAQVAAVKELKNRTINDVTPKMLEDNYLFYRFLKAREFDLQKAEDMLRKNIAWRKRYNVDTILTDYTPPEVLEKYYPVSFIGYDKNGFPVRYIDFATDQKGIYNSVKKSDLVKFSIYKLEQDSELLKAQSQKLGKPITKVSYIYNFEGMTISKATDKTSIELLLLGARIFQDNYPERLKEIYVINAAAYFSIMFSVVKTLAPQLFNKIYILGAEKWREELIEVIDADALPAFLGGNKTDSDGNPLCKTFIIHGTTIPESYYLKKSEKNLLHSPEAKKLTVTRLSKENLTFEVEEGNSLLEWEFETKNKDIAFGVYFKENSHNESKPVELLPKRRIDTYYEPETGIFKCEQPGTSHFMISVRSYQKNHFRFKHLKVLKSKEASNNEAVNCKSKLVSDIVVFDNSYSWLFEKEVYYKIKIVHPNENNTLEAIDLQE</sequence>
<dbReference type="PROSITE" id="PS50191">
    <property type="entry name" value="CRAL_TRIO"/>
    <property type="match status" value="1"/>
</dbReference>
<organism evidence="3 4">
    <name type="scientific">Argiope bruennichi</name>
    <name type="common">Wasp spider</name>
    <name type="synonym">Aranea bruennichi</name>
    <dbReference type="NCBI Taxonomy" id="94029"/>
    <lineage>
        <taxon>Eukaryota</taxon>
        <taxon>Metazoa</taxon>
        <taxon>Ecdysozoa</taxon>
        <taxon>Arthropoda</taxon>
        <taxon>Chelicerata</taxon>
        <taxon>Arachnida</taxon>
        <taxon>Araneae</taxon>
        <taxon>Araneomorphae</taxon>
        <taxon>Entelegynae</taxon>
        <taxon>Araneoidea</taxon>
        <taxon>Araneidae</taxon>
        <taxon>Argiope</taxon>
    </lineage>
</organism>
<dbReference type="PRINTS" id="PR00180">
    <property type="entry name" value="CRETINALDHBP"/>
</dbReference>
<dbReference type="SMART" id="SM00516">
    <property type="entry name" value="SEC14"/>
    <property type="match status" value="1"/>
</dbReference>
<protein>
    <submittedName>
        <fullName evidence="3">SEC14-like protein 2 like protein</fullName>
    </submittedName>
</protein>
<evidence type="ECO:0000259" key="1">
    <source>
        <dbReference type="PROSITE" id="PS50191"/>
    </source>
</evidence>
<dbReference type="InterPro" id="IPR051064">
    <property type="entry name" value="SEC14/CRAL-TRIO_domain"/>
</dbReference>
<dbReference type="PROSITE" id="PS50866">
    <property type="entry name" value="GOLD"/>
    <property type="match status" value="1"/>
</dbReference>
<feature type="domain" description="GOLD" evidence="2">
    <location>
        <begin position="274"/>
        <end position="426"/>
    </location>
</feature>
<name>A0A8T0G0Z3_ARGBR</name>
<dbReference type="Gene3D" id="2.60.120.680">
    <property type="entry name" value="GOLD domain"/>
    <property type="match status" value="1"/>
</dbReference>
<dbReference type="PANTHER" id="PTHR23324">
    <property type="entry name" value="SEC14 RELATED PROTEIN"/>
    <property type="match status" value="1"/>
</dbReference>
<dbReference type="SUPFAM" id="SSF52087">
    <property type="entry name" value="CRAL/TRIO domain"/>
    <property type="match status" value="1"/>
</dbReference>
<reference evidence="3" key="2">
    <citation type="submission" date="2020-06" db="EMBL/GenBank/DDBJ databases">
        <authorList>
            <person name="Sheffer M."/>
        </authorList>
    </citation>
    <scope>NUCLEOTIDE SEQUENCE</scope>
</reference>
<dbReference type="SUPFAM" id="SSF101576">
    <property type="entry name" value="Supernatant protein factor (SPF), C-terminal domain"/>
    <property type="match status" value="1"/>
</dbReference>
<dbReference type="InterPro" id="IPR036865">
    <property type="entry name" value="CRAL-TRIO_dom_sf"/>
</dbReference>
<evidence type="ECO:0000259" key="2">
    <source>
        <dbReference type="PROSITE" id="PS50866"/>
    </source>
</evidence>
<proteinExistence type="predicted"/>
<feature type="domain" description="CRAL-TRIO" evidence="1">
    <location>
        <begin position="76"/>
        <end position="249"/>
    </location>
</feature>
<comment type="caution">
    <text evidence="3">The sequence shown here is derived from an EMBL/GenBank/DDBJ whole genome shotgun (WGS) entry which is preliminary data.</text>
</comment>
<gene>
    <name evidence="3" type="ORF">HNY73_002757</name>
</gene>
<dbReference type="Pfam" id="PF00650">
    <property type="entry name" value="CRAL_TRIO"/>
    <property type="match status" value="1"/>
</dbReference>
<dbReference type="InterPro" id="IPR009038">
    <property type="entry name" value="GOLD_dom"/>
</dbReference>
<dbReference type="PANTHER" id="PTHR23324:SF83">
    <property type="entry name" value="SEC14-LIKE PROTEIN 2"/>
    <property type="match status" value="1"/>
</dbReference>
<keyword evidence="4" id="KW-1185">Reference proteome</keyword>
<dbReference type="Pfam" id="PF03765">
    <property type="entry name" value="CRAL_TRIO_N"/>
    <property type="match status" value="1"/>
</dbReference>